<dbReference type="GeneID" id="5854537"/>
<dbReference type="GO" id="GO:0047372">
    <property type="term" value="F:monoacylglycerol lipase activity"/>
    <property type="evidence" value="ECO:0007669"/>
    <property type="project" value="RHEA"/>
</dbReference>
<evidence type="ECO:0000256" key="7">
    <source>
        <dbReference type="ARBA" id="ARBA00047591"/>
    </source>
</evidence>
<dbReference type="Pfam" id="PF00450">
    <property type="entry name" value="Peptidase_S10"/>
    <property type="match status" value="1"/>
</dbReference>
<dbReference type="PANTHER" id="PTHR11802:SF113">
    <property type="entry name" value="SERINE CARBOXYPEPTIDASE CTSA-4.1"/>
    <property type="match status" value="1"/>
</dbReference>
<gene>
    <name evidence="10" type="ORF">MGL_2614</name>
</gene>
<dbReference type="EC" id="3.4.16.-" evidence="9"/>
<evidence type="ECO:0000256" key="9">
    <source>
        <dbReference type="RuleBase" id="RU361156"/>
    </source>
</evidence>
<comment type="catalytic activity">
    <reaction evidence="8">
        <text>a monoacylglycerol + H2O = glycerol + a fatty acid + H(+)</text>
        <dbReference type="Rhea" id="RHEA:15245"/>
        <dbReference type="ChEBI" id="CHEBI:15377"/>
        <dbReference type="ChEBI" id="CHEBI:15378"/>
        <dbReference type="ChEBI" id="CHEBI:17408"/>
        <dbReference type="ChEBI" id="CHEBI:17754"/>
        <dbReference type="ChEBI" id="CHEBI:28868"/>
    </reaction>
</comment>
<evidence type="ECO:0000256" key="4">
    <source>
        <dbReference type="ARBA" id="ARBA00022729"/>
    </source>
</evidence>
<dbReference type="GO" id="GO:0004185">
    <property type="term" value="F:serine-type carboxypeptidase activity"/>
    <property type="evidence" value="ECO:0007669"/>
    <property type="project" value="UniProtKB-UniRule"/>
</dbReference>
<keyword evidence="5 9" id="KW-0378">Hydrolase</keyword>
<dbReference type="PRINTS" id="PR00724">
    <property type="entry name" value="CRBOXYPTASEC"/>
</dbReference>
<dbReference type="EMBL" id="AAYY01000009">
    <property type="protein sequence ID" value="EDP43018.1"/>
    <property type="molecule type" value="Genomic_DNA"/>
</dbReference>
<evidence type="ECO:0000313" key="11">
    <source>
        <dbReference type="Proteomes" id="UP000008837"/>
    </source>
</evidence>
<evidence type="ECO:0000256" key="3">
    <source>
        <dbReference type="ARBA" id="ARBA00022670"/>
    </source>
</evidence>
<keyword evidence="6" id="KW-0325">Glycoprotein</keyword>
<protein>
    <recommendedName>
        <fullName evidence="9">Carboxypeptidase</fullName>
        <ecNumber evidence="9">3.4.16.-</ecNumber>
    </recommendedName>
</protein>
<dbReference type="GO" id="GO:0000324">
    <property type="term" value="C:fungal-type vacuole"/>
    <property type="evidence" value="ECO:0007669"/>
    <property type="project" value="TreeGrafter"/>
</dbReference>
<dbReference type="VEuPathDB" id="FungiDB:MGL_2614"/>
<accession>A8Q4R3</accession>
<keyword evidence="4" id="KW-0732">Signal</keyword>
<comment type="caution">
    <text evidence="10">The sequence shown here is derived from an EMBL/GenBank/DDBJ whole genome shotgun (WGS) entry which is preliminary data.</text>
</comment>
<dbReference type="STRING" id="425265.A8Q4R3"/>
<comment type="catalytic activity">
    <reaction evidence="7">
        <text>a diacylglycerol + H2O = a monoacylglycerol + a fatty acid + H(+)</text>
        <dbReference type="Rhea" id="RHEA:32731"/>
        <dbReference type="ChEBI" id="CHEBI:15377"/>
        <dbReference type="ChEBI" id="CHEBI:15378"/>
        <dbReference type="ChEBI" id="CHEBI:17408"/>
        <dbReference type="ChEBI" id="CHEBI:18035"/>
        <dbReference type="ChEBI" id="CHEBI:28868"/>
    </reaction>
</comment>
<dbReference type="InterPro" id="IPR029058">
    <property type="entry name" value="AB_hydrolase_fold"/>
</dbReference>
<name>A8Q4R3_MALGO</name>
<dbReference type="GO" id="GO:0006508">
    <property type="term" value="P:proteolysis"/>
    <property type="evidence" value="ECO:0007669"/>
    <property type="project" value="UniProtKB-KW"/>
</dbReference>
<evidence type="ECO:0000256" key="1">
    <source>
        <dbReference type="ARBA" id="ARBA00009431"/>
    </source>
</evidence>
<sequence length="383" mass="43302">MIFLDQPMGVGFSYVSWKNASRSGVPPSRTLTSADGARDVSAFLHLLATQPIGPFTQRVDENGRIHLRDFHMAGESYAGRYLPLMASRIVNDNEHYLMHPEEGIMPLPLRSILIGNGMTSPRHQNAAYYDFACTDKSGHVPFLPEHTCETMKAKLPVCMDLLAKCNRHRGNVPYSKTACQTALTFCKGALSEPWRQTNASFYDWKHPVDYEEETYMEAYLNHNETRRMLGIDPFPIGDHHDGRFAAWSDRVFADFQSTGDGARDSTWAVQHVLASGIRVLSYSGRRDFICNFLGNAAWIDELVWSSEQGFRKQAPLEDWFIPGRRERAGQFRHYGNLTYVVVEEAGHFAPLDQPASLLAMFQRWIHPAPGSIGRLDPVQLHAI</sequence>
<dbReference type="InterPro" id="IPR018202">
    <property type="entry name" value="Ser_caboxypep_ser_AS"/>
</dbReference>
<evidence type="ECO:0000256" key="6">
    <source>
        <dbReference type="ARBA" id="ARBA00023180"/>
    </source>
</evidence>
<dbReference type="PANTHER" id="PTHR11802">
    <property type="entry name" value="SERINE PROTEASE FAMILY S10 SERINE CARBOXYPEPTIDASE"/>
    <property type="match status" value="1"/>
</dbReference>
<dbReference type="Proteomes" id="UP000008837">
    <property type="component" value="Unassembled WGS sequence"/>
</dbReference>
<comment type="similarity">
    <text evidence="1 9">Belongs to the peptidase S10 family.</text>
</comment>
<dbReference type="SUPFAM" id="SSF53474">
    <property type="entry name" value="alpha/beta-Hydrolases"/>
    <property type="match status" value="1"/>
</dbReference>
<dbReference type="AlphaFoldDB" id="A8Q4R3"/>
<keyword evidence="2 9" id="KW-0121">Carboxypeptidase</keyword>
<reference evidence="10 11" key="1">
    <citation type="journal article" date="2007" name="Proc. Natl. Acad. Sci. U.S.A.">
        <title>Dandruff-associated Malassezia genomes reveal convergent and divergent virulence traits shared with plant and human fungal pathogens.</title>
        <authorList>
            <person name="Xu J."/>
            <person name="Saunders C.W."/>
            <person name="Hu P."/>
            <person name="Grant R.A."/>
            <person name="Boekhout T."/>
            <person name="Kuramae E.E."/>
            <person name="Kronstad J.W."/>
            <person name="Deangelis Y.M."/>
            <person name="Reeder N.L."/>
            <person name="Johnstone K.R."/>
            <person name="Leland M."/>
            <person name="Fieno A.M."/>
            <person name="Begley W.M."/>
            <person name="Sun Y."/>
            <person name="Lacey M.P."/>
            <person name="Chaudhary T."/>
            <person name="Keough T."/>
            <person name="Chu L."/>
            <person name="Sears R."/>
            <person name="Yuan B."/>
            <person name="Dawson T.L.Jr."/>
        </authorList>
    </citation>
    <scope>NUCLEOTIDE SEQUENCE [LARGE SCALE GENOMIC DNA]</scope>
    <source>
        <strain evidence="11">ATCC MYA-4612 / CBS 7966</strain>
    </source>
</reference>
<dbReference type="InParanoid" id="A8Q4R3"/>
<dbReference type="Gene3D" id="1.10.287.410">
    <property type="match status" value="1"/>
</dbReference>
<dbReference type="GO" id="GO:0120516">
    <property type="term" value="F:diacylglycerol lipase activity"/>
    <property type="evidence" value="ECO:0007669"/>
    <property type="project" value="RHEA"/>
</dbReference>
<dbReference type="KEGG" id="mgl:MGL_2614"/>
<evidence type="ECO:0000256" key="8">
    <source>
        <dbReference type="ARBA" id="ARBA00048461"/>
    </source>
</evidence>
<dbReference type="Gene3D" id="3.40.50.1820">
    <property type="entry name" value="alpha/beta hydrolase"/>
    <property type="match status" value="1"/>
</dbReference>
<dbReference type="InterPro" id="IPR001563">
    <property type="entry name" value="Peptidase_S10"/>
</dbReference>
<dbReference type="OrthoDB" id="443318at2759"/>
<keyword evidence="11" id="KW-1185">Reference proteome</keyword>
<keyword evidence="3 9" id="KW-0645">Protease</keyword>
<dbReference type="RefSeq" id="XP_001730232.1">
    <property type="nucleotide sequence ID" value="XM_001730180.1"/>
</dbReference>
<evidence type="ECO:0000313" key="10">
    <source>
        <dbReference type="EMBL" id="EDP43018.1"/>
    </source>
</evidence>
<evidence type="ECO:0000256" key="5">
    <source>
        <dbReference type="ARBA" id="ARBA00022801"/>
    </source>
</evidence>
<evidence type="ECO:0000256" key="2">
    <source>
        <dbReference type="ARBA" id="ARBA00022645"/>
    </source>
</evidence>
<organism evidence="10 11">
    <name type="scientific">Malassezia globosa (strain ATCC MYA-4612 / CBS 7966)</name>
    <name type="common">Dandruff-associated fungus</name>
    <dbReference type="NCBI Taxonomy" id="425265"/>
    <lineage>
        <taxon>Eukaryota</taxon>
        <taxon>Fungi</taxon>
        <taxon>Dikarya</taxon>
        <taxon>Basidiomycota</taxon>
        <taxon>Ustilaginomycotina</taxon>
        <taxon>Malasseziomycetes</taxon>
        <taxon>Malasseziales</taxon>
        <taxon>Malasseziaceae</taxon>
        <taxon>Malassezia</taxon>
    </lineage>
</organism>
<dbReference type="OMA" id="HFEHIDE"/>
<dbReference type="PROSITE" id="PS00131">
    <property type="entry name" value="CARBOXYPEPT_SER_SER"/>
    <property type="match status" value="1"/>
</dbReference>
<proteinExistence type="inferred from homology"/>